<evidence type="ECO:0000256" key="1">
    <source>
        <dbReference type="SAM" id="MobiDB-lite"/>
    </source>
</evidence>
<dbReference type="EMBL" id="JAKNCT010000004">
    <property type="protein sequence ID" value="MCG5030729.1"/>
    <property type="molecule type" value="Genomic_DNA"/>
</dbReference>
<evidence type="ECO:0008006" key="4">
    <source>
        <dbReference type="Google" id="ProtNLM"/>
    </source>
</evidence>
<dbReference type="RefSeq" id="WP_237978382.1">
    <property type="nucleotide sequence ID" value="NZ_JAKNCT010000004.1"/>
</dbReference>
<feature type="region of interest" description="Disordered" evidence="1">
    <location>
        <begin position="22"/>
        <end position="60"/>
    </location>
</feature>
<organism evidence="2 3">
    <name type="scientific">Mesosutterella porci</name>
    <dbReference type="NCBI Taxonomy" id="2915351"/>
    <lineage>
        <taxon>Bacteria</taxon>
        <taxon>Pseudomonadati</taxon>
        <taxon>Pseudomonadota</taxon>
        <taxon>Betaproteobacteria</taxon>
        <taxon>Burkholderiales</taxon>
        <taxon>Sutterellaceae</taxon>
        <taxon>Mesosutterella</taxon>
    </lineage>
</organism>
<accession>A0ABS9MQ35</accession>
<keyword evidence="3" id="KW-1185">Reference proteome</keyword>
<proteinExistence type="predicted"/>
<dbReference type="SUPFAM" id="SSF56672">
    <property type="entry name" value="DNA/RNA polymerases"/>
    <property type="match status" value="1"/>
</dbReference>
<gene>
    <name evidence="2" type="ORF">MAF45_04620</name>
</gene>
<comment type="caution">
    <text evidence="2">The sequence shown here is derived from an EMBL/GenBank/DDBJ whole genome shotgun (WGS) entry which is preliminary data.</text>
</comment>
<evidence type="ECO:0000313" key="3">
    <source>
        <dbReference type="Proteomes" id="UP001297600"/>
    </source>
</evidence>
<dbReference type="Proteomes" id="UP001297600">
    <property type="component" value="Unassembled WGS sequence"/>
</dbReference>
<evidence type="ECO:0000313" key="2">
    <source>
        <dbReference type="EMBL" id="MCG5030729.1"/>
    </source>
</evidence>
<dbReference type="InterPro" id="IPR043502">
    <property type="entry name" value="DNA/RNA_pol_sf"/>
</dbReference>
<reference evidence="2 3" key="1">
    <citation type="submission" date="2022-02" db="EMBL/GenBank/DDBJ databases">
        <title>Mesosutterella porci, a novel member of the family Sutterellaceae from pig feces.</title>
        <authorList>
            <person name="Wylensek D."/>
            <person name="Clavel T."/>
        </authorList>
    </citation>
    <scope>NUCLEOTIDE SEQUENCE [LARGE SCALE GENOMIC DNA]</scope>
    <source>
        <strain evidence="3">oilRF-744-wt-GAM-9</strain>
    </source>
</reference>
<protein>
    <recommendedName>
        <fullName evidence="4">Group II intron reverse transcriptase/maturase</fullName>
    </recommendedName>
</protein>
<sequence>MKPFGSWSKACREKSAEGIVAGAAAGEGPNPTECHPGDAKSYGAENQHLPGTGYPRNGEKCREGAKTVIAKEETTHAEPDFSGITRERILSPSNLLLALKQVESNKGASGVNGMRIEELRDYIVSHPGELTSAVREGRYRPSPVKRVTIPKPKKGRDLGIPTALDRLAQQAVAQVLGLELRLQAELGRV</sequence>
<name>A0ABS9MQ35_9BURK</name>